<dbReference type="InterPro" id="IPR009057">
    <property type="entry name" value="Homeodomain-like_sf"/>
</dbReference>
<protein>
    <recommendedName>
        <fullName evidence="3">Myb-like domain-containing protein</fullName>
    </recommendedName>
</protein>
<accession>A0A2G2YQ50</accession>
<organism evidence="1 2">
    <name type="scientific">Capsicum annuum</name>
    <name type="common">Capsicum pepper</name>
    <dbReference type="NCBI Taxonomy" id="4072"/>
    <lineage>
        <taxon>Eukaryota</taxon>
        <taxon>Viridiplantae</taxon>
        <taxon>Streptophyta</taxon>
        <taxon>Embryophyta</taxon>
        <taxon>Tracheophyta</taxon>
        <taxon>Spermatophyta</taxon>
        <taxon>Magnoliopsida</taxon>
        <taxon>eudicotyledons</taxon>
        <taxon>Gunneridae</taxon>
        <taxon>Pentapetalae</taxon>
        <taxon>asterids</taxon>
        <taxon>lamiids</taxon>
        <taxon>Solanales</taxon>
        <taxon>Solanaceae</taxon>
        <taxon>Solanoideae</taxon>
        <taxon>Capsiceae</taxon>
        <taxon>Capsicum</taxon>
    </lineage>
</organism>
<reference evidence="1 2" key="1">
    <citation type="journal article" date="2014" name="Nat. Genet.">
        <title>Genome sequence of the hot pepper provides insights into the evolution of pungency in Capsicum species.</title>
        <authorList>
            <person name="Kim S."/>
            <person name="Park M."/>
            <person name="Yeom S.I."/>
            <person name="Kim Y.M."/>
            <person name="Lee J.M."/>
            <person name="Lee H.A."/>
            <person name="Seo E."/>
            <person name="Choi J."/>
            <person name="Cheong K."/>
            <person name="Kim K.T."/>
            <person name="Jung K."/>
            <person name="Lee G.W."/>
            <person name="Oh S.K."/>
            <person name="Bae C."/>
            <person name="Kim S.B."/>
            <person name="Lee H.Y."/>
            <person name="Kim S.Y."/>
            <person name="Kim M.S."/>
            <person name="Kang B.C."/>
            <person name="Jo Y.D."/>
            <person name="Yang H.B."/>
            <person name="Jeong H.J."/>
            <person name="Kang W.H."/>
            <person name="Kwon J.K."/>
            <person name="Shin C."/>
            <person name="Lim J.Y."/>
            <person name="Park J.H."/>
            <person name="Huh J.H."/>
            <person name="Kim J.S."/>
            <person name="Kim B.D."/>
            <person name="Cohen O."/>
            <person name="Paran I."/>
            <person name="Suh M.C."/>
            <person name="Lee S.B."/>
            <person name="Kim Y.K."/>
            <person name="Shin Y."/>
            <person name="Noh S.J."/>
            <person name="Park J."/>
            <person name="Seo Y.S."/>
            <person name="Kwon S.Y."/>
            <person name="Kim H.A."/>
            <person name="Park J.M."/>
            <person name="Kim H.J."/>
            <person name="Choi S.B."/>
            <person name="Bosland P.W."/>
            <person name="Reeves G."/>
            <person name="Jo S.H."/>
            <person name="Lee B.W."/>
            <person name="Cho H.T."/>
            <person name="Choi H.S."/>
            <person name="Lee M.S."/>
            <person name="Yu Y."/>
            <person name="Do Choi Y."/>
            <person name="Park B.S."/>
            <person name="van Deynze A."/>
            <person name="Ashrafi H."/>
            <person name="Hill T."/>
            <person name="Kim W.T."/>
            <person name="Pai H.S."/>
            <person name="Ahn H.K."/>
            <person name="Yeam I."/>
            <person name="Giovannoni J.J."/>
            <person name="Rose J.K."/>
            <person name="Sorensen I."/>
            <person name="Lee S.J."/>
            <person name="Kim R.W."/>
            <person name="Choi I.Y."/>
            <person name="Choi B.S."/>
            <person name="Lim J.S."/>
            <person name="Lee Y.H."/>
            <person name="Choi D."/>
        </authorList>
    </citation>
    <scope>NUCLEOTIDE SEQUENCE [LARGE SCALE GENOMIC DNA]</scope>
    <source>
        <strain evidence="2">cv. CM334</strain>
    </source>
</reference>
<name>A0A2G2YQ50_CAPAN</name>
<gene>
    <name evidence="1" type="ORF">T459_22655</name>
</gene>
<evidence type="ECO:0000313" key="2">
    <source>
        <dbReference type="Proteomes" id="UP000222542"/>
    </source>
</evidence>
<proteinExistence type="predicted"/>
<sequence>MSTSWTCNGSLWTKEGDKIFENTLAIYFNDANLMTKMEEALPWKSLGDIKDHYNILI</sequence>
<reference evidence="1 2" key="2">
    <citation type="journal article" date="2017" name="Genome Biol.">
        <title>New reference genome sequences of hot pepper reveal the massive evolution of plant disease-resistance genes by retroduplication.</title>
        <authorList>
            <person name="Kim S."/>
            <person name="Park J."/>
            <person name="Yeom S.I."/>
            <person name="Kim Y.M."/>
            <person name="Seo E."/>
            <person name="Kim K.T."/>
            <person name="Kim M.S."/>
            <person name="Lee J.M."/>
            <person name="Cheong K."/>
            <person name="Shin H.S."/>
            <person name="Kim S.B."/>
            <person name="Han K."/>
            <person name="Lee J."/>
            <person name="Park M."/>
            <person name="Lee H.A."/>
            <person name="Lee H.Y."/>
            <person name="Lee Y."/>
            <person name="Oh S."/>
            <person name="Lee J.H."/>
            <person name="Choi E."/>
            <person name="Choi E."/>
            <person name="Lee S.E."/>
            <person name="Jeon J."/>
            <person name="Kim H."/>
            <person name="Choi G."/>
            <person name="Song H."/>
            <person name="Lee J."/>
            <person name="Lee S.C."/>
            <person name="Kwon J.K."/>
            <person name="Lee H.Y."/>
            <person name="Koo N."/>
            <person name="Hong Y."/>
            <person name="Kim R.W."/>
            <person name="Kang W.H."/>
            <person name="Huh J.H."/>
            <person name="Kang B.C."/>
            <person name="Yang T.J."/>
            <person name="Lee Y.H."/>
            <person name="Bennetzen J.L."/>
            <person name="Choi D."/>
        </authorList>
    </citation>
    <scope>NUCLEOTIDE SEQUENCE [LARGE SCALE GENOMIC DNA]</scope>
    <source>
        <strain evidence="2">cv. CM334</strain>
    </source>
</reference>
<dbReference type="Gramene" id="PHT71870">
    <property type="protein sequence ID" value="PHT71870"/>
    <property type="gene ID" value="T459_22655"/>
</dbReference>
<dbReference type="SUPFAM" id="SSF46689">
    <property type="entry name" value="Homeodomain-like"/>
    <property type="match status" value="1"/>
</dbReference>
<keyword evidence="2" id="KW-1185">Reference proteome</keyword>
<dbReference type="EMBL" id="AYRZ02000009">
    <property type="protein sequence ID" value="PHT71870.1"/>
    <property type="molecule type" value="Genomic_DNA"/>
</dbReference>
<comment type="caution">
    <text evidence="1">The sequence shown here is derived from an EMBL/GenBank/DDBJ whole genome shotgun (WGS) entry which is preliminary data.</text>
</comment>
<dbReference type="Proteomes" id="UP000222542">
    <property type="component" value="Unassembled WGS sequence"/>
</dbReference>
<evidence type="ECO:0000313" key="1">
    <source>
        <dbReference type="EMBL" id="PHT71870.1"/>
    </source>
</evidence>
<dbReference type="Gene3D" id="1.10.10.60">
    <property type="entry name" value="Homeodomain-like"/>
    <property type="match status" value="1"/>
</dbReference>
<dbReference type="AlphaFoldDB" id="A0A2G2YQ50"/>
<evidence type="ECO:0008006" key="3">
    <source>
        <dbReference type="Google" id="ProtNLM"/>
    </source>
</evidence>